<evidence type="ECO:0000313" key="4">
    <source>
        <dbReference type="Proteomes" id="UP000030746"/>
    </source>
</evidence>
<dbReference type="Pfam" id="PF24681">
    <property type="entry name" value="Kelch_KLHDC2_KLHL20_DRC7"/>
    <property type="match status" value="1"/>
</dbReference>
<dbReference type="AlphaFoldDB" id="V4AQB5"/>
<dbReference type="OrthoDB" id="7676067at2759"/>
<dbReference type="KEGG" id="lgi:LOTGIDRAFT_144482"/>
<dbReference type="GO" id="GO:0032874">
    <property type="term" value="P:positive regulation of stress-activated MAPK cascade"/>
    <property type="evidence" value="ECO:0007669"/>
    <property type="project" value="TreeGrafter"/>
</dbReference>
<dbReference type="PANTHER" id="PTHR46428:SF1">
    <property type="entry name" value="KELCH DOMAIN-CONTAINING PROTEIN 10"/>
    <property type="match status" value="1"/>
</dbReference>
<dbReference type="EMBL" id="KB201607">
    <property type="protein sequence ID" value="ESO95841.1"/>
    <property type="molecule type" value="Genomic_DNA"/>
</dbReference>
<dbReference type="CTD" id="20234840"/>
<accession>V4AQB5</accession>
<dbReference type="SUPFAM" id="SSF117281">
    <property type="entry name" value="Kelch motif"/>
    <property type="match status" value="1"/>
</dbReference>
<name>V4AQB5_LOTGI</name>
<dbReference type="RefSeq" id="XP_009053468.1">
    <property type="nucleotide sequence ID" value="XM_009055220.1"/>
</dbReference>
<reference evidence="3 4" key="1">
    <citation type="journal article" date="2013" name="Nature">
        <title>Insights into bilaterian evolution from three spiralian genomes.</title>
        <authorList>
            <person name="Simakov O."/>
            <person name="Marletaz F."/>
            <person name="Cho S.J."/>
            <person name="Edsinger-Gonzales E."/>
            <person name="Havlak P."/>
            <person name="Hellsten U."/>
            <person name="Kuo D.H."/>
            <person name="Larsson T."/>
            <person name="Lv J."/>
            <person name="Arendt D."/>
            <person name="Savage R."/>
            <person name="Osoegawa K."/>
            <person name="de Jong P."/>
            <person name="Grimwood J."/>
            <person name="Chapman J.A."/>
            <person name="Shapiro H."/>
            <person name="Aerts A."/>
            <person name="Otillar R.P."/>
            <person name="Terry A.Y."/>
            <person name="Boore J.L."/>
            <person name="Grigoriev I.V."/>
            <person name="Lindberg D.R."/>
            <person name="Seaver E.C."/>
            <person name="Weisblat D.A."/>
            <person name="Putnam N.H."/>
            <person name="Rokhsar D.S."/>
        </authorList>
    </citation>
    <scope>NUCLEOTIDE SEQUENCE [LARGE SCALE GENOMIC DNA]</scope>
</reference>
<keyword evidence="1" id="KW-0880">Kelch repeat</keyword>
<evidence type="ECO:0000256" key="2">
    <source>
        <dbReference type="ARBA" id="ARBA00022737"/>
    </source>
</evidence>
<gene>
    <name evidence="3" type="ORF">LOTGIDRAFT_144482</name>
</gene>
<evidence type="ECO:0008006" key="5">
    <source>
        <dbReference type="Google" id="ProtNLM"/>
    </source>
</evidence>
<evidence type="ECO:0000256" key="1">
    <source>
        <dbReference type="ARBA" id="ARBA00022441"/>
    </source>
</evidence>
<dbReference type="InterPro" id="IPR015915">
    <property type="entry name" value="Kelch-typ_b-propeller"/>
</dbReference>
<dbReference type="Gene3D" id="2.120.10.80">
    <property type="entry name" value="Kelch-type beta propeller"/>
    <property type="match status" value="2"/>
</dbReference>
<keyword evidence="2" id="KW-0677">Repeat</keyword>
<proteinExistence type="predicted"/>
<organism evidence="3 4">
    <name type="scientific">Lottia gigantea</name>
    <name type="common">Giant owl limpet</name>
    <dbReference type="NCBI Taxonomy" id="225164"/>
    <lineage>
        <taxon>Eukaryota</taxon>
        <taxon>Metazoa</taxon>
        <taxon>Spiralia</taxon>
        <taxon>Lophotrochozoa</taxon>
        <taxon>Mollusca</taxon>
        <taxon>Gastropoda</taxon>
        <taxon>Patellogastropoda</taxon>
        <taxon>Lottioidea</taxon>
        <taxon>Lottiidae</taxon>
        <taxon>Lottia</taxon>
    </lineage>
</organism>
<dbReference type="OMA" id="MMSNTIK"/>
<keyword evidence="4" id="KW-1185">Reference proteome</keyword>
<sequence>MSVITKGFEPVFPTTENSISEEQPIGRSGHSMVADDANLYIFGGYTPFRDGEQDFDIADKPRVLVELWKFNFATRKWMKLESEGIPDTCASSCLVLQGKKLIVYGGTGYPFGQMMSSSLKVCDCRHVNKSGSGSYWYLIESNPNVYNCLDSGDNMPRRAYGQSLIFHDNNIYTFGGAIGFFEEALADLHKLDVHTKIWERLAPTGNAPIGRYKQEVAFDDERFYLFGGGRLNYSETLAIVYAYHFDKNRWDAVPTKPDVNFGYPRSRCSFGLVQVESTVYITGGRTYSYSTYPESLDDVWAISLVSLQWRKLGVTLPEPLYFHRATMSPAGYMYVYGGVTKDGERSDRIYKWRPPFHIPALSELCWDSVTKHFQSIDKETEIYLETFYGIPNRFTERLS</sequence>
<evidence type="ECO:0000313" key="3">
    <source>
        <dbReference type="EMBL" id="ESO95841.1"/>
    </source>
</evidence>
<dbReference type="GeneID" id="20234840"/>
<dbReference type="HOGENOM" id="CLU_030914_0_0_1"/>
<protein>
    <recommendedName>
        <fullName evidence="5">Kelch domain-containing protein 10</fullName>
    </recommendedName>
</protein>
<dbReference type="InterPro" id="IPR052125">
    <property type="entry name" value="KLHDC10"/>
</dbReference>
<dbReference type="Proteomes" id="UP000030746">
    <property type="component" value="Unassembled WGS sequence"/>
</dbReference>
<dbReference type="PANTHER" id="PTHR46428">
    <property type="entry name" value="KELCH DOMAIN-CONTAINING PROTEIN 10"/>
    <property type="match status" value="1"/>
</dbReference>